<dbReference type="Pfam" id="PF02450">
    <property type="entry name" value="LCAT"/>
    <property type="match status" value="1"/>
</dbReference>
<keyword evidence="2" id="KW-1185">Reference proteome</keyword>
<dbReference type="InterPro" id="IPR003386">
    <property type="entry name" value="LACT/PDAT_acylTrfase"/>
</dbReference>
<sequence>MDYPIIFIPGLFGSLGDDVIKGTGNFSFGLAERVYRPFIEILNSMGYEEGINLFISYYDWKKPVLEATEKYLSPTIEKVKRKTGMSKVILIGHSLGGLLARSYIEYFSPSSVDKLIMIGTPNLGSIDAYYFWSGGKLPYPKVEENLLYNGLKIAFIIYYHLFLKINYIEVLRDKFPVTKDLLPSYGYGNYLLYKKGETKKEIPIEDMTISNSFLNGMEKNPISRDNLFIISGKGVYTNQKFIVDKNNKEKIKWADGKPNNVYKTTYGDGTVTTVSTLGNLCKNNITLEGNHIDILYKSKDYLSHILCKDINEKIERQEVEKIYVIFGHNCRKINVRTPNLNEVSSESINITDSRVQAVNLSFNRFWIMAAGNKNLEIDLDIEPIKRVKPQIYMAIIDKEGAKFEFNPLKNKI</sequence>
<dbReference type="EMBL" id="JAHLPM010000005">
    <property type="protein sequence ID" value="MBU5437854.1"/>
    <property type="molecule type" value="Genomic_DNA"/>
</dbReference>
<dbReference type="Proteomes" id="UP000749471">
    <property type="component" value="Unassembled WGS sequence"/>
</dbReference>
<comment type="caution">
    <text evidence="1">The sequence shown here is derived from an EMBL/GenBank/DDBJ whole genome shotgun (WGS) entry which is preliminary data.</text>
</comment>
<evidence type="ECO:0000313" key="2">
    <source>
        <dbReference type="Proteomes" id="UP000749471"/>
    </source>
</evidence>
<protein>
    <submittedName>
        <fullName evidence="1">Alpha/beta fold hydrolase</fullName>
    </submittedName>
</protein>
<name>A0ABS6E517_9FIRM</name>
<reference evidence="1 2" key="1">
    <citation type="submission" date="2021-06" db="EMBL/GenBank/DDBJ databases">
        <authorList>
            <person name="Sun Q."/>
            <person name="Li D."/>
        </authorList>
    </citation>
    <scope>NUCLEOTIDE SEQUENCE [LARGE SCALE GENOMIC DNA]</scope>
    <source>
        <strain evidence="1 2">MSJ-40</strain>
    </source>
</reference>
<organism evidence="1 2">
    <name type="scientific">Tissierella simiarum</name>
    <dbReference type="NCBI Taxonomy" id="2841534"/>
    <lineage>
        <taxon>Bacteria</taxon>
        <taxon>Bacillati</taxon>
        <taxon>Bacillota</taxon>
        <taxon>Tissierellia</taxon>
        <taxon>Tissierellales</taxon>
        <taxon>Tissierellaceae</taxon>
        <taxon>Tissierella</taxon>
    </lineage>
</organism>
<accession>A0ABS6E517</accession>
<proteinExistence type="predicted"/>
<dbReference type="GO" id="GO:0016787">
    <property type="term" value="F:hydrolase activity"/>
    <property type="evidence" value="ECO:0007669"/>
    <property type="project" value="UniProtKB-KW"/>
</dbReference>
<evidence type="ECO:0000313" key="1">
    <source>
        <dbReference type="EMBL" id="MBU5437854.1"/>
    </source>
</evidence>
<dbReference type="PANTHER" id="PTHR11440">
    <property type="entry name" value="LECITHIN-CHOLESTEROL ACYLTRANSFERASE-RELATED"/>
    <property type="match status" value="1"/>
</dbReference>
<dbReference type="RefSeq" id="WP_216518414.1">
    <property type="nucleotide sequence ID" value="NZ_JAHLPM010000005.1"/>
</dbReference>
<keyword evidence="1" id="KW-0378">Hydrolase</keyword>
<gene>
    <name evidence="1" type="ORF">KQI42_07530</name>
</gene>